<proteinExistence type="predicted"/>
<dbReference type="GO" id="GO:0005975">
    <property type="term" value="P:carbohydrate metabolic process"/>
    <property type="evidence" value="ECO:0007669"/>
    <property type="project" value="InterPro"/>
</dbReference>
<comment type="caution">
    <text evidence="3">The sequence shown here is derived from an EMBL/GenBank/DDBJ whole genome shotgun (WGS) entry which is preliminary data.</text>
</comment>
<reference evidence="3 4" key="1">
    <citation type="journal article" date="2024" name="Science">
        <title>Giant polyketide synthase enzymes in the biosynthesis of giant marine polyether toxins.</title>
        <authorList>
            <person name="Fallon T.R."/>
            <person name="Shende V.V."/>
            <person name="Wierzbicki I.H."/>
            <person name="Pendleton A.L."/>
            <person name="Watervoot N.F."/>
            <person name="Auber R.P."/>
            <person name="Gonzalez D.J."/>
            <person name="Wisecaver J.H."/>
            <person name="Moore B.S."/>
        </authorList>
    </citation>
    <scope>NUCLEOTIDE SEQUENCE [LARGE SCALE GENOMIC DNA]</scope>
    <source>
        <strain evidence="3 4">12B1</strain>
    </source>
</reference>
<feature type="region of interest" description="Disordered" evidence="1">
    <location>
        <begin position="657"/>
        <end position="699"/>
    </location>
</feature>
<keyword evidence="2" id="KW-0812">Transmembrane</keyword>
<protein>
    <recommendedName>
        <fullName evidence="5">Phospholipase B-like</fullName>
    </recommendedName>
</protein>
<accession>A0AB34ILP1</accession>
<keyword evidence="2" id="KW-1133">Transmembrane helix</keyword>
<keyword evidence="2" id="KW-0472">Membrane</keyword>
<dbReference type="SUPFAM" id="SSF48208">
    <property type="entry name" value="Six-hairpin glycosidases"/>
    <property type="match status" value="1"/>
</dbReference>
<feature type="compositionally biased region" description="Acidic residues" evidence="1">
    <location>
        <begin position="679"/>
        <end position="699"/>
    </location>
</feature>
<evidence type="ECO:0000256" key="2">
    <source>
        <dbReference type="SAM" id="Phobius"/>
    </source>
</evidence>
<evidence type="ECO:0000313" key="4">
    <source>
        <dbReference type="Proteomes" id="UP001515480"/>
    </source>
</evidence>
<feature type="region of interest" description="Disordered" evidence="1">
    <location>
        <begin position="538"/>
        <end position="594"/>
    </location>
</feature>
<dbReference type="AlphaFoldDB" id="A0AB34ILP1"/>
<gene>
    <name evidence="3" type="ORF">AB1Y20_012789</name>
</gene>
<feature type="compositionally biased region" description="Basic residues" evidence="1">
    <location>
        <begin position="663"/>
        <end position="675"/>
    </location>
</feature>
<dbReference type="Gene3D" id="1.50.10.10">
    <property type="match status" value="1"/>
</dbReference>
<evidence type="ECO:0008006" key="5">
    <source>
        <dbReference type="Google" id="ProtNLM"/>
    </source>
</evidence>
<feature type="compositionally biased region" description="Pro residues" evidence="1">
    <location>
        <begin position="541"/>
        <end position="590"/>
    </location>
</feature>
<evidence type="ECO:0000313" key="3">
    <source>
        <dbReference type="EMBL" id="KAL1500116.1"/>
    </source>
</evidence>
<feature type="region of interest" description="Disordered" evidence="1">
    <location>
        <begin position="421"/>
        <end position="441"/>
    </location>
</feature>
<dbReference type="InterPro" id="IPR008928">
    <property type="entry name" value="6-hairpin_glycosidase_sf"/>
</dbReference>
<sequence>MPRRASPRALDSRRSLPAWTYALSLCTAARAEPLFATNAASHHDAFWEKLSARFLREGEARYPIPRADEIADLLPSLRGVGGLALHSFPETTVTEGQGYAMLAAGMRRDAETLRRLTVGWQGMGQGLPRAAVARPCGGCGAAGGGWQEVADVCGAPRSPCLCRTVSGAYMPGWLMPVRDMGSLGSATDGDEDAVTGIVYLAELLDSDEVREYAVKSITAFVNEDLGLADPAANSRPVPRKGEVPEALQQIFLWRGGTCWGGYDTSSPSEDRSLCIAPAYFSPGQWRMFRDYLTKYRHLVPSPHSAAELTRVLDSAITWGYNTLHRISCFNGLVSNWWSVPDQGWPWHGKLQCHNSGTPAGEYGADAARMPWRVVLDYLWYPEETQATPLFDDDGMRVGTWGAKDYANRWAAEWIARIEEQRDGRTGEAPPHGGFPPREEGVPPLRIDQLLQPLQGSEGCETVPAGFKASAWNGWGGYPVVTAFQAPLDSLAAPIRQEWLDFLADGVFPGMPTDEYYDLGQEVVVSALLGGKAWKPIHLPHHPPSPHPPPSPSPLPPPRPPMHSPPPPPCPAPREPLSSPPPPADAPPPPVEAASPRVTAVKVIRLDALPDEALPAPPREQTDPSVRLLLVSTVVALASAGMAFVVVRLRARRLVADRAGTRGAKSKGKTKRKRKKTKEEEQEETPIQQADEEDPEEMLT</sequence>
<dbReference type="InterPro" id="IPR012341">
    <property type="entry name" value="6hp_glycosidase-like_sf"/>
</dbReference>
<keyword evidence="4" id="KW-1185">Reference proteome</keyword>
<dbReference type="Proteomes" id="UP001515480">
    <property type="component" value="Unassembled WGS sequence"/>
</dbReference>
<evidence type="ECO:0000256" key="1">
    <source>
        <dbReference type="SAM" id="MobiDB-lite"/>
    </source>
</evidence>
<name>A0AB34ILP1_PRYPA</name>
<feature type="transmembrane region" description="Helical" evidence="2">
    <location>
        <begin position="627"/>
        <end position="648"/>
    </location>
</feature>
<organism evidence="3 4">
    <name type="scientific">Prymnesium parvum</name>
    <name type="common">Toxic golden alga</name>
    <dbReference type="NCBI Taxonomy" id="97485"/>
    <lineage>
        <taxon>Eukaryota</taxon>
        <taxon>Haptista</taxon>
        <taxon>Haptophyta</taxon>
        <taxon>Prymnesiophyceae</taxon>
        <taxon>Prymnesiales</taxon>
        <taxon>Prymnesiaceae</taxon>
        <taxon>Prymnesium</taxon>
    </lineage>
</organism>
<dbReference type="EMBL" id="JBGBPQ010000024">
    <property type="protein sequence ID" value="KAL1500116.1"/>
    <property type="molecule type" value="Genomic_DNA"/>
</dbReference>